<gene>
    <name evidence="1" type="ORF">BpHYR1_009490</name>
</gene>
<protein>
    <submittedName>
        <fullName evidence="1">Uncharacterized protein</fullName>
    </submittedName>
</protein>
<sequence length="62" mass="7663">MRKKCMVKLEDLATKIRSMRITRKKKSSNLRRSTRLNEKTRMRIIRKSLIFKFKKEILIYFT</sequence>
<reference evidence="1 2" key="1">
    <citation type="journal article" date="2018" name="Sci. Rep.">
        <title>Genomic signatures of local adaptation to the degree of environmental predictability in rotifers.</title>
        <authorList>
            <person name="Franch-Gras L."/>
            <person name="Hahn C."/>
            <person name="Garcia-Roger E.M."/>
            <person name="Carmona M.J."/>
            <person name="Serra M."/>
            <person name="Gomez A."/>
        </authorList>
    </citation>
    <scope>NUCLEOTIDE SEQUENCE [LARGE SCALE GENOMIC DNA]</scope>
    <source>
        <strain evidence="1">HYR1</strain>
    </source>
</reference>
<dbReference type="AlphaFoldDB" id="A0A3M7S009"/>
<proteinExistence type="predicted"/>
<keyword evidence="2" id="KW-1185">Reference proteome</keyword>
<name>A0A3M7S009_BRAPC</name>
<dbReference type="Proteomes" id="UP000276133">
    <property type="component" value="Unassembled WGS sequence"/>
</dbReference>
<organism evidence="1 2">
    <name type="scientific">Brachionus plicatilis</name>
    <name type="common">Marine rotifer</name>
    <name type="synonym">Brachionus muelleri</name>
    <dbReference type="NCBI Taxonomy" id="10195"/>
    <lineage>
        <taxon>Eukaryota</taxon>
        <taxon>Metazoa</taxon>
        <taxon>Spiralia</taxon>
        <taxon>Gnathifera</taxon>
        <taxon>Rotifera</taxon>
        <taxon>Eurotatoria</taxon>
        <taxon>Monogononta</taxon>
        <taxon>Pseudotrocha</taxon>
        <taxon>Ploima</taxon>
        <taxon>Brachionidae</taxon>
        <taxon>Brachionus</taxon>
    </lineage>
</organism>
<accession>A0A3M7S009</accession>
<evidence type="ECO:0000313" key="2">
    <source>
        <dbReference type="Proteomes" id="UP000276133"/>
    </source>
</evidence>
<dbReference type="EMBL" id="REGN01002276">
    <property type="protein sequence ID" value="RNA29116.1"/>
    <property type="molecule type" value="Genomic_DNA"/>
</dbReference>
<comment type="caution">
    <text evidence="1">The sequence shown here is derived from an EMBL/GenBank/DDBJ whole genome shotgun (WGS) entry which is preliminary data.</text>
</comment>
<evidence type="ECO:0000313" key="1">
    <source>
        <dbReference type="EMBL" id="RNA29116.1"/>
    </source>
</evidence>